<comment type="subcellular location">
    <subcellularLocation>
        <location evidence="1">Cell membrane</location>
        <topology evidence="1">Lipid-anchor</topology>
    </subcellularLocation>
</comment>
<sequence>MLVSSMRLGAAASISENRISASGIGNGHSLTIRRSANHFLPGGKLKKPLRATLKRGSMAGVATVGAAALLLTGCGQAPDAGSGAATKSDFLGCIVSDSGGFDDQSFNQSSFEGLKKAETDLGIQVRSAESKANSDFETNLNGMISAGCNLTVTVGFLLGDATKAAAEKNTDKHFAIIDFAYDAPIANVKPVVYDTAQAAYLAGYAAAATTKTGKVGTFGGIKLPTVTIFMDGFYDGVQAYNKAKGKSVQVVGWDKAAQDGSFTGDFEKQDTGKQITKNLLDQGADIVMPVAGPVGKGAGAALKEAKAAGSDVKLIWVDSDGYLTAPEYKDLMLTSVVKQMGEAVEAVVKDDKDGKFSNEAYVGTLANDGVAIAPFHDLDSAVSAETKSELDALKADIVSGKLVVESAASPKK</sequence>
<dbReference type="EMBL" id="VNFK01000001">
    <property type="protein sequence ID" value="TVU66669.1"/>
    <property type="molecule type" value="Genomic_DNA"/>
</dbReference>
<proteinExistence type="inferred from homology"/>
<dbReference type="PANTHER" id="PTHR34296">
    <property type="entry name" value="TRANSCRIPTIONAL ACTIVATOR PROTEIN MED"/>
    <property type="match status" value="1"/>
</dbReference>
<name>A0A558HC07_PAENT</name>
<feature type="domain" description="ABC transporter substrate-binding protein PnrA-like" evidence="7">
    <location>
        <begin position="95"/>
        <end position="404"/>
    </location>
</feature>
<dbReference type="Gene3D" id="3.40.50.2300">
    <property type="match status" value="2"/>
</dbReference>
<comment type="caution">
    <text evidence="8">The sequence shown here is derived from an EMBL/GenBank/DDBJ whole genome shotgun (WGS) entry which is preliminary data.</text>
</comment>
<evidence type="ECO:0000256" key="3">
    <source>
        <dbReference type="ARBA" id="ARBA00022475"/>
    </source>
</evidence>
<evidence type="ECO:0000256" key="2">
    <source>
        <dbReference type="ARBA" id="ARBA00008610"/>
    </source>
</evidence>
<gene>
    <name evidence="8" type="ORF">FQP90_00560</name>
</gene>
<evidence type="ECO:0000256" key="1">
    <source>
        <dbReference type="ARBA" id="ARBA00004193"/>
    </source>
</evidence>
<evidence type="ECO:0000313" key="8">
    <source>
        <dbReference type="EMBL" id="TVU66669.1"/>
    </source>
</evidence>
<keyword evidence="6" id="KW-0449">Lipoprotein</keyword>
<dbReference type="PANTHER" id="PTHR34296:SF2">
    <property type="entry name" value="ABC TRANSPORTER GUANOSINE-BINDING PROTEIN NUPN"/>
    <property type="match status" value="1"/>
</dbReference>
<dbReference type="InterPro" id="IPR003760">
    <property type="entry name" value="PnrA-like"/>
</dbReference>
<evidence type="ECO:0000256" key="5">
    <source>
        <dbReference type="ARBA" id="ARBA00023136"/>
    </source>
</evidence>
<protein>
    <submittedName>
        <fullName evidence="8">BMP family ABC transporter substrate-binding protein</fullName>
    </submittedName>
</protein>
<accession>A0A558HC07</accession>
<evidence type="ECO:0000259" key="7">
    <source>
        <dbReference type="Pfam" id="PF02608"/>
    </source>
</evidence>
<keyword evidence="5" id="KW-0472">Membrane</keyword>
<dbReference type="Pfam" id="PF02608">
    <property type="entry name" value="Bmp"/>
    <property type="match status" value="1"/>
</dbReference>
<dbReference type="InterPro" id="IPR050957">
    <property type="entry name" value="BMP_lipoprotein"/>
</dbReference>
<dbReference type="CDD" id="cd06354">
    <property type="entry name" value="PBP1_PrnA-like"/>
    <property type="match status" value="1"/>
</dbReference>
<keyword evidence="4" id="KW-0732">Signal</keyword>
<organism evidence="8 9">
    <name type="scientific">Paenarthrobacter nitroguajacolicus</name>
    <name type="common">Arthrobacter nitroguajacolicus</name>
    <dbReference type="NCBI Taxonomy" id="211146"/>
    <lineage>
        <taxon>Bacteria</taxon>
        <taxon>Bacillati</taxon>
        <taxon>Actinomycetota</taxon>
        <taxon>Actinomycetes</taxon>
        <taxon>Micrococcales</taxon>
        <taxon>Micrococcaceae</taxon>
        <taxon>Paenarthrobacter</taxon>
    </lineage>
</organism>
<keyword evidence="3" id="KW-1003">Cell membrane</keyword>
<dbReference type="OrthoDB" id="9784230at2"/>
<dbReference type="InterPro" id="IPR028082">
    <property type="entry name" value="Peripla_BP_I"/>
</dbReference>
<dbReference type="Proteomes" id="UP000316500">
    <property type="component" value="Unassembled WGS sequence"/>
</dbReference>
<reference evidence="8 9" key="1">
    <citation type="submission" date="2019-07" db="EMBL/GenBank/DDBJ databases">
        <title>Diversity of Bacteria from Kongsfjorden, Arctic.</title>
        <authorList>
            <person name="Yu Y."/>
        </authorList>
    </citation>
    <scope>NUCLEOTIDE SEQUENCE [LARGE SCALE GENOMIC DNA]</scope>
    <source>
        <strain evidence="8 9">SM1928</strain>
    </source>
</reference>
<dbReference type="GO" id="GO:0005886">
    <property type="term" value="C:plasma membrane"/>
    <property type="evidence" value="ECO:0007669"/>
    <property type="project" value="UniProtKB-SubCell"/>
</dbReference>
<evidence type="ECO:0000313" key="9">
    <source>
        <dbReference type="Proteomes" id="UP000316500"/>
    </source>
</evidence>
<evidence type="ECO:0000256" key="4">
    <source>
        <dbReference type="ARBA" id="ARBA00022729"/>
    </source>
</evidence>
<evidence type="ECO:0000256" key="6">
    <source>
        <dbReference type="ARBA" id="ARBA00023288"/>
    </source>
</evidence>
<dbReference type="AlphaFoldDB" id="A0A558HC07"/>
<dbReference type="SUPFAM" id="SSF53822">
    <property type="entry name" value="Periplasmic binding protein-like I"/>
    <property type="match status" value="1"/>
</dbReference>
<comment type="similarity">
    <text evidence="2">Belongs to the BMP lipoprotein family.</text>
</comment>